<dbReference type="PRINTS" id="PR00105">
    <property type="entry name" value="C5METTRFRASE"/>
</dbReference>
<keyword evidence="5" id="KW-0680">Restriction system</keyword>
<gene>
    <name evidence="7" type="ORF">JK635_08085</name>
</gene>
<dbReference type="GO" id="GO:0008168">
    <property type="term" value="F:methyltransferase activity"/>
    <property type="evidence" value="ECO:0007669"/>
    <property type="project" value="UniProtKB-KW"/>
</dbReference>
<dbReference type="InterPro" id="IPR050750">
    <property type="entry name" value="C5-MTase"/>
</dbReference>
<evidence type="ECO:0000256" key="1">
    <source>
        <dbReference type="ARBA" id="ARBA00011975"/>
    </source>
</evidence>
<dbReference type="Gene3D" id="3.40.50.150">
    <property type="entry name" value="Vaccinia Virus protein VP39"/>
    <property type="match status" value="1"/>
</dbReference>
<evidence type="ECO:0000256" key="2">
    <source>
        <dbReference type="ARBA" id="ARBA00022603"/>
    </source>
</evidence>
<keyword evidence="8" id="KW-1185">Reference proteome</keyword>
<dbReference type="PROSITE" id="PS00095">
    <property type="entry name" value="C5_MTASE_2"/>
    <property type="match status" value="1"/>
</dbReference>
<dbReference type="PANTHER" id="PTHR46098">
    <property type="entry name" value="TRNA (CYTOSINE(38)-C(5))-METHYLTRANSFERASE"/>
    <property type="match status" value="1"/>
</dbReference>
<dbReference type="EMBL" id="JAESWB010000134">
    <property type="protein sequence ID" value="MBL4952170.1"/>
    <property type="molecule type" value="Genomic_DNA"/>
</dbReference>
<dbReference type="RefSeq" id="WP_202653448.1">
    <property type="nucleotide sequence ID" value="NZ_JAESWB010000134.1"/>
</dbReference>
<dbReference type="Pfam" id="PF00145">
    <property type="entry name" value="DNA_methylase"/>
    <property type="match status" value="3"/>
</dbReference>
<dbReference type="EC" id="2.1.1.37" evidence="1"/>
<dbReference type="PANTHER" id="PTHR46098:SF1">
    <property type="entry name" value="TRNA (CYTOSINE(38)-C(5))-METHYLTRANSFERASE"/>
    <property type="match status" value="1"/>
</dbReference>
<dbReference type="InterPro" id="IPR001525">
    <property type="entry name" value="C5_MeTfrase"/>
</dbReference>
<evidence type="ECO:0000256" key="3">
    <source>
        <dbReference type="ARBA" id="ARBA00022679"/>
    </source>
</evidence>
<evidence type="ECO:0000256" key="6">
    <source>
        <dbReference type="PROSITE-ProRule" id="PRU01016"/>
    </source>
</evidence>
<keyword evidence="2 6" id="KW-0489">Methyltransferase</keyword>
<evidence type="ECO:0000256" key="4">
    <source>
        <dbReference type="ARBA" id="ARBA00022691"/>
    </source>
</evidence>
<keyword evidence="4 6" id="KW-0949">S-adenosyl-L-methionine</keyword>
<dbReference type="InterPro" id="IPR029063">
    <property type="entry name" value="SAM-dependent_MTases_sf"/>
</dbReference>
<proteinExistence type="inferred from homology"/>
<dbReference type="Gene3D" id="3.90.120.10">
    <property type="entry name" value="DNA Methylase, subunit A, domain 2"/>
    <property type="match status" value="1"/>
</dbReference>
<organism evidence="7 8">
    <name type="scientific">Neobacillus paridis</name>
    <dbReference type="NCBI Taxonomy" id="2803862"/>
    <lineage>
        <taxon>Bacteria</taxon>
        <taxon>Bacillati</taxon>
        <taxon>Bacillota</taxon>
        <taxon>Bacilli</taxon>
        <taxon>Bacillales</taxon>
        <taxon>Bacillaceae</taxon>
        <taxon>Neobacillus</taxon>
    </lineage>
</organism>
<comment type="similarity">
    <text evidence="6">Belongs to the class I-like SAM-binding methyltransferase superfamily. C5-methyltransferase family.</text>
</comment>
<feature type="active site" evidence="6">
    <location>
        <position position="75"/>
    </location>
</feature>
<evidence type="ECO:0000313" key="8">
    <source>
        <dbReference type="Proteomes" id="UP000623967"/>
    </source>
</evidence>
<reference evidence="7 8" key="1">
    <citation type="submission" date="2021-01" db="EMBL/GenBank/DDBJ databases">
        <title>Genome public.</title>
        <authorList>
            <person name="Liu C."/>
            <person name="Sun Q."/>
        </authorList>
    </citation>
    <scope>NUCLEOTIDE SEQUENCE [LARGE SCALE GENOMIC DNA]</scope>
    <source>
        <strain evidence="7 8">YIM B02564</strain>
    </source>
</reference>
<dbReference type="Proteomes" id="UP000623967">
    <property type="component" value="Unassembled WGS sequence"/>
</dbReference>
<evidence type="ECO:0000313" key="7">
    <source>
        <dbReference type="EMBL" id="MBL4952170.1"/>
    </source>
</evidence>
<accession>A0ABS1TQJ6</accession>
<dbReference type="InterPro" id="IPR031303">
    <property type="entry name" value="C5_meth_CS"/>
</dbReference>
<evidence type="ECO:0000256" key="5">
    <source>
        <dbReference type="ARBA" id="ARBA00022747"/>
    </source>
</evidence>
<protein>
    <recommendedName>
        <fullName evidence="1">DNA (cytosine-5-)-methyltransferase</fullName>
        <ecNumber evidence="1">2.1.1.37</ecNumber>
    </recommendedName>
</protein>
<comment type="caution">
    <text evidence="7">The sequence shown here is derived from an EMBL/GenBank/DDBJ whole genome shotgun (WGS) entry which is preliminary data.</text>
</comment>
<keyword evidence="3 6" id="KW-0808">Transferase</keyword>
<dbReference type="SUPFAM" id="SSF53335">
    <property type="entry name" value="S-adenosyl-L-methionine-dependent methyltransferases"/>
    <property type="match status" value="1"/>
</dbReference>
<dbReference type="PROSITE" id="PS51679">
    <property type="entry name" value="SAM_MT_C5"/>
    <property type="match status" value="1"/>
</dbReference>
<sequence>MQKKPKIVSFFAGIGGIDLGFRQAGFEVAAAYEIDKFAVQTYLYNVGSEVVQQDIKNLTWENLPESDVWTFGFPCQDLSLAGQRRGMKMYCEDCKEEMDYQEYVEIRQCGSCQSKQIRPATRSGLFFEIMRLLDECKIHAPEKLPKVLLAENVKPLKTYLPQLEEEFKLRHFSMQAQLFNSKFWGVPQNRERYYVVGVHKSLRKDFDFPKQQSDFIPKLSSVLDPFVDEKYYISDEKAAKIIEQALKRLPKLEEIHACLTPERIHKRQNGPRAKENEAPSFTITTQDHHGVIKKEVVGVLVSGKSGLREVEQSCTLDACYYKGLGSNQNRIGVLEILTDVWCLTEQRTEEAKQIRREYRQKYGIDFCPRRGKEVAPRTDDVANCITATQSIEQQLLEQRIEIIPIQILSSNDVLHVTEQLQSLWTTKDGVSYAIDAHYSKGTSPHEVEKGKSRSTQVIEPSIHIVGMLGDEGFESIRRVYGIDGIAPTLTTMQGGNQQPKVLVVEPVKKTEGCEGNLLFVGGISSEKWLDDGKEFSRNFKQGYRVYSVQGIGAALTARGGGLGGSSGLYLVAVGARYRVRKLTPTECGRLQGFPMEAWEQVVSDSQAYKQFGNSVTVPLVKAIAEQIKICCFS</sequence>
<dbReference type="GO" id="GO:0032259">
    <property type="term" value="P:methylation"/>
    <property type="evidence" value="ECO:0007669"/>
    <property type="project" value="UniProtKB-KW"/>
</dbReference>
<name>A0ABS1TQJ6_9BACI</name>